<reference evidence="2 3" key="1">
    <citation type="submission" date="2019-05" db="EMBL/GenBank/DDBJ databases">
        <title>Pseudorhodobacter turbinis sp. nov., isolated from the gut of the Korean turban shell.</title>
        <authorList>
            <person name="Jeong Y.-S."/>
            <person name="Kang W.-R."/>
            <person name="Bae J.-W."/>
        </authorList>
    </citation>
    <scope>NUCLEOTIDE SEQUENCE [LARGE SCALE GENOMIC DNA]</scope>
    <source>
        <strain evidence="2 3">S12M18</strain>
        <plasmid evidence="2 3">unnamed1</plasmid>
    </source>
</reference>
<dbReference type="Gene3D" id="3.10.129.10">
    <property type="entry name" value="Hotdog Thioesterase"/>
    <property type="match status" value="1"/>
</dbReference>
<evidence type="ECO:0000259" key="1">
    <source>
        <dbReference type="Pfam" id="PF13452"/>
    </source>
</evidence>
<feature type="domain" description="FAS1-like dehydratase" evidence="1">
    <location>
        <begin position="76"/>
        <end position="136"/>
    </location>
</feature>
<dbReference type="InterPro" id="IPR039569">
    <property type="entry name" value="FAS1-like_DH_region"/>
</dbReference>
<evidence type="ECO:0000313" key="3">
    <source>
        <dbReference type="Proteomes" id="UP000298631"/>
    </source>
</evidence>
<dbReference type="EMBL" id="CP039965">
    <property type="protein sequence ID" value="QCO57732.1"/>
    <property type="molecule type" value="Genomic_DNA"/>
</dbReference>
<dbReference type="Pfam" id="PF13452">
    <property type="entry name" value="FAS1_DH_region"/>
    <property type="match status" value="1"/>
</dbReference>
<dbReference type="AlphaFoldDB" id="A0A4P8ELG1"/>
<dbReference type="KEGG" id="pseb:EOK75_18775"/>
<dbReference type="Proteomes" id="UP000298631">
    <property type="component" value="Plasmid unnamed1"/>
</dbReference>
<accession>A0A4P8ELG1</accession>
<name>A0A4P8ELG1_9RHOB</name>
<evidence type="ECO:0000313" key="2">
    <source>
        <dbReference type="EMBL" id="QCO57732.1"/>
    </source>
</evidence>
<dbReference type="InterPro" id="IPR029069">
    <property type="entry name" value="HotDog_dom_sf"/>
</dbReference>
<dbReference type="OrthoDB" id="7183822at2"/>
<gene>
    <name evidence="2" type="ORF">EOK75_18775</name>
</gene>
<sequence>MSLDIDHLRQWIGREDQAHEVLSSTLAQRLYATLDREGPTEDGADAPLLTHHCLCQPLVSTAELGPDGHPKRGGFLPPVPLPRRMWAGGALQFHSAPRVGEDITRQSVIEDVTMKSGRSGALCFVAVRHNFSSPRGPILSERQDIVYREATPSGTAAKPTPAPHGEERREISASPAFLFRYSALTFNSHRIHYDLPYAMDEEFYPGLVVHGPLQAMLLAQYAADLMGRTPSSFSFRSMAPIFGGGSFFLHAQKQGDDLKLWTAAPDGPMAMEAQARWD</sequence>
<dbReference type="InterPro" id="IPR052741">
    <property type="entry name" value="Mitochondrial_HTD2"/>
</dbReference>
<dbReference type="GO" id="GO:0019171">
    <property type="term" value="F:(3R)-hydroxyacyl-[acyl-carrier-protein] dehydratase activity"/>
    <property type="evidence" value="ECO:0007669"/>
    <property type="project" value="TreeGrafter"/>
</dbReference>
<keyword evidence="2" id="KW-0614">Plasmid</keyword>
<dbReference type="PANTHER" id="PTHR28152:SF1">
    <property type="entry name" value="HYDROXYACYL-THIOESTER DEHYDRATASE TYPE 2, MITOCHONDRIAL"/>
    <property type="match status" value="1"/>
</dbReference>
<dbReference type="RefSeq" id="WP_137195540.1">
    <property type="nucleotide sequence ID" value="NZ_CP039965.1"/>
</dbReference>
<dbReference type="SUPFAM" id="SSF54637">
    <property type="entry name" value="Thioesterase/thiol ester dehydrase-isomerase"/>
    <property type="match status" value="1"/>
</dbReference>
<geneLocation type="plasmid" evidence="2 3">
    <name>unnamed1</name>
</geneLocation>
<proteinExistence type="predicted"/>
<dbReference type="PANTHER" id="PTHR28152">
    <property type="entry name" value="HYDROXYACYL-THIOESTER DEHYDRATASE TYPE 2, MITOCHONDRIAL"/>
    <property type="match status" value="1"/>
</dbReference>
<organism evidence="2 3">
    <name type="scientific">Pseudorhodobacter turbinis</name>
    <dbReference type="NCBI Taxonomy" id="2500533"/>
    <lineage>
        <taxon>Bacteria</taxon>
        <taxon>Pseudomonadati</taxon>
        <taxon>Pseudomonadota</taxon>
        <taxon>Alphaproteobacteria</taxon>
        <taxon>Rhodobacterales</taxon>
        <taxon>Paracoccaceae</taxon>
        <taxon>Pseudorhodobacter</taxon>
    </lineage>
</organism>
<keyword evidence="3" id="KW-1185">Reference proteome</keyword>
<protein>
    <submittedName>
        <fullName evidence="2">Protein dehydratase</fullName>
    </submittedName>
</protein>